<dbReference type="InterPro" id="IPR049730">
    <property type="entry name" value="SNF2/RAD54-like_C"/>
</dbReference>
<dbReference type="PANTHER" id="PTHR10799">
    <property type="entry name" value="SNF2/RAD54 HELICASE FAMILY"/>
    <property type="match status" value="1"/>
</dbReference>
<dbReference type="PROSITE" id="PS51194">
    <property type="entry name" value="HELICASE_CTER"/>
    <property type="match status" value="1"/>
</dbReference>
<evidence type="ECO:0000259" key="3">
    <source>
        <dbReference type="PROSITE" id="PS51194"/>
    </source>
</evidence>
<evidence type="ECO:0000259" key="2">
    <source>
        <dbReference type="PROSITE" id="PS51192"/>
    </source>
</evidence>
<dbReference type="SMART" id="SM00487">
    <property type="entry name" value="DEXDc"/>
    <property type="match status" value="1"/>
</dbReference>
<sequence>MSLPESLQATFVPESGAVAFWGRADPAGLGLPPGAATTLATALPSGDGVADADVPATAVPLGEALGVLAAFPSPDRWPGWQRPGDSVLAWSVAAKLALEQVCAGMLVPVHDGSRLRWRLARSRDGRWNALAESFPPAGHALRRDGGIWSAPDLLAAFADSVADLCARGGDGPESELDPDALAEWASPLLDSGTPMGGRLCLRLGVPDRDGQAWPLTFHLQVADAPEVSVPAERAWAAGSATLQLPGGALADPQDSLVRGLAHAAEVFPPVDAALSQRSPTGMDLDTDQAAALLADGVPALRRAGIAVEVPDVGVRRVRARLRADGDTFRWEAALGDSALEPGELDEIIALGRPLARWRGEWIRADARELRRVRDLLGRTGELTGPEALAVVLEGHRSTGELGEVEVSAEGRLRELVDRLAPGSAQPRLDGIDATLRHYQERGVAWLQLMADLGLGAVLADDMGLGKTLQTIALLAGRGGDRPHLVVCPTSVVGNWQRELARFAPDLPVHGYHGPGRRPVFEPGSVVVTSYALLRLDADRLAGTEWDVVVLDEAQQIKNQAGLTARSAARLRARARVALTGTPVENRLSELWSIMNFANPALLGPFARFKERFAIPIERWRDPEATARLRAVVAPFLLRRLKDEVATDLPEKVESVVSCALTGEQARLYRRTVERALDSGLGDGIARRGRVLKLLTELKQICNHPAQFLREPGPLPERSGKLARATEMLAEVVAAGDRALVFTQYRVMGELLARHLAEELGLGRVPFLHGGVDAAGRRRLVDEFQTSDRAAPLLVVSLKAGGTGLNLTRATHVLHYDRWWNPAVEDQATDRAHRIGQTRAVLVHKLVTHGTLEERITDLLERKRELADAVVGSGESWLTELDDDALRALVELADEEA</sequence>
<evidence type="ECO:0000256" key="1">
    <source>
        <dbReference type="ARBA" id="ARBA00022801"/>
    </source>
</evidence>
<evidence type="ECO:0000313" key="4">
    <source>
        <dbReference type="EMBL" id="GAA2803571.1"/>
    </source>
</evidence>
<dbReference type="SMART" id="SM00490">
    <property type="entry name" value="HELICc"/>
    <property type="match status" value="1"/>
</dbReference>
<dbReference type="InterPro" id="IPR014001">
    <property type="entry name" value="Helicase_ATP-bd"/>
</dbReference>
<dbReference type="Gene3D" id="3.40.50.10810">
    <property type="entry name" value="Tandem AAA-ATPase domain"/>
    <property type="match status" value="1"/>
</dbReference>
<dbReference type="RefSeq" id="WP_344682517.1">
    <property type="nucleotide sequence ID" value="NZ_BAAAUX010000018.1"/>
</dbReference>
<proteinExistence type="predicted"/>
<dbReference type="InterPro" id="IPR022138">
    <property type="entry name" value="DUF3670"/>
</dbReference>
<keyword evidence="4" id="KW-0067">ATP-binding</keyword>
<dbReference type="EMBL" id="BAAAUX010000018">
    <property type="protein sequence ID" value="GAA2803571.1"/>
    <property type="molecule type" value="Genomic_DNA"/>
</dbReference>
<evidence type="ECO:0000313" key="5">
    <source>
        <dbReference type="Proteomes" id="UP001500979"/>
    </source>
</evidence>
<keyword evidence="4" id="KW-0347">Helicase</keyword>
<keyword evidence="5" id="KW-1185">Reference proteome</keyword>
<gene>
    <name evidence="4" type="ORF">GCM10010470_43420</name>
</gene>
<keyword evidence="4" id="KW-0547">Nucleotide-binding</keyword>
<protein>
    <submittedName>
        <fullName evidence="4">DEAD/DEAH box helicase</fullName>
    </submittedName>
</protein>
<dbReference type="CDD" id="cd18793">
    <property type="entry name" value="SF2_C_SNF"/>
    <property type="match status" value="1"/>
</dbReference>
<accession>A0ABN3VJS9</accession>
<dbReference type="PROSITE" id="PS51192">
    <property type="entry name" value="HELICASE_ATP_BIND_1"/>
    <property type="match status" value="1"/>
</dbReference>
<dbReference type="InterPro" id="IPR038718">
    <property type="entry name" value="SNF2-like_sf"/>
</dbReference>
<keyword evidence="1" id="KW-0378">Hydrolase</keyword>
<comment type="caution">
    <text evidence="4">The sequence shown here is derived from an EMBL/GenBank/DDBJ whole genome shotgun (WGS) entry which is preliminary data.</text>
</comment>
<dbReference type="InterPro" id="IPR027417">
    <property type="entry name" value="P-loop_NTPase"/>
</dbReference>
<reference evidence="4 5" key="1">
    <citation type="journal article" date="2019" name="Int. J. Syst. Evol. Microbiol.">
        <title>The Global Catalogue of Microorganisms (GCM) 10K type strain sequencing project: providing services to taxonomists for standard genome sequencing and annotation.</title>
        <authorList>
            <consortium name="The Broad Institute Genomics Platform"/>
            <consortium name="The Broad Institute Genome Sequencing Center for Infectious Disease"/>
            <person name="Wu L."/>
            <person name="Ma J."/>
        </authorList>
    </citation>
    <scope>NUCLEOTIDE SEQUENCE [LARGE SCALE GENOMIC DNA]</scope>
    <source>
        <strain evidence="4 5">JCM 9383</strain>
    </source>
</reference>
<dbReference type="Pfam" id="PF12419">
    <property type="entry name" value="DUF3670"/>
    <property type="match status" value="1"/>
</dbReference>
<dbReference type="InterPro" id="IPR000330">
    <property type="entry name" value="SNF2_N"/>
</dbReference>
<dbReference type="Gene3D" id="3.40.50.300">
    <property type="entry name" value="P-loop containing nucleotide triphosphate hydrolases"/>
    <property type="match status" value="1"/>
</dbReference>
<dbReference type="GO" id="GO:0004386">
    <property type="term" value="F:helicase activity"/>
    <property type="evidence" value="ECO:0007669"/>
    <property type="project" value="UniProtKB-KW"/>
</dbReference>
<dbReference type="Proteomes" id="UP001500979">
    <property type="component" value="Unassembled WGS sequence"/>
</dbReference>
<feature type="domain" description="Helicase ATP-binding" evidence="2">
    <location>
        <begin position="447"/>
        <end position="600"/>
    </location>
</feature>
<feature type="domain" description="Helicase C-terminal" evidence="3">
    <location>
        <begin position="723"/>
        <end position="881"/>
    </location>
</feature>
<name>A0ABN3VJS9_9PSEU</name>
<dbReference type="SUPFAM" id="SSF52540">
    <property type="entry name" value="P-loop containing nucleoside triphosphate hydrolases"/>
    <property type="match status" value="2"/>
</dbReference>
<dbReference type="Pfam" id="PF00271">
    <property type="entry name" value="Helicase_C"/>
    <property type="match status" value="1"/>
</dbReference>
<dbReference type="Pfam" id="PF00176">
    <property type="entry name" value="SNF2-rel_dom"/>
    <property type="match status" value="1"/>
</dbReference>
<dbReference type="InterPro" id="IPR001650">
    <property type="entry name" value="Helicase_C-like"/>
</dbReference>
<organism evidence="4 5">
    <name type="scientific">Saccharopolyspora taberi</name>
    <dbReference type="NCBI Taxonomy" id="60895"/>
    <lineage>
        <taxon>Bacteria</taxon>
        <taxon>Bacillati</taxon>
        <taxon>Actinomycetota</taxon>
        <taxon>Actinomycetes</taxon>
        <taxon>Pseudonocardiales</taxon>
        <taxon>Pseudonocardiaceae</taxon>
        <taxon>Saccharopolyspora</taxon>
    </lineage>
</organism>